<dbReference type="InterPro" id="IPR029045">
    <property type="entry name" value="ClpP/crotonase-like_dom_sf"/>
</dbReference>
<accession>A0A6B1FSP4</accession>
<name>A0A6B1FSP4_9CHLR</name>
<organism evidence="1">
    <name type="scientific">Caldilineaceae bacterium SB0675_bin_29</name>
    <dbReference type="NCBI Taxonomy" id="2605266"/>
    <lineage>
        <taxon>Bacteria</taxon>
        <taxon>Bacillati</taxon>
        <taxon>Chloroflexota</taxon>
        <taxon>Caldilineae</taxon>
        <taxon>Caldilineales</taxon>
        <taxon>Caldilineaceae</taxon>
    </lineage>
</organism>
<proteinExistence type="predicted"/>
<protein>
    <submittedName>
        <fullName evidence="1">Uncharacterized protein</fullName>
    </submittedName>
</protein>
<dbReference type="EMBL" id="VYDA01000090">
    <property type="protein sequence ID" value="MYH60642.1"/>
    <property type="molecule type" value="Genomic_DNA"/>
</dbReference>
<dbReference type="AlphaFoldDB" id="A0A6B1FSP4"/>
<comment type="caution">
    <text evidence="1">The sequence shown here is derived from an EMBL/GenBank/DDBJ whole genome shotgun (WGS) entry which is preliminary data.</text>
</comment>
<sequence length="85" mass="8941">MPDDEYFTFTIGRAVDPDGEIHIEGIGVVPTVLVPVTRETLLADDVDRVLLDAAVAHLDSLLAVETIDGGEIAIGDVIEGTLAAQ</sequence>
<dbReference type="SUPFAM" id="SSF52096">
    <property type="entry name" value="ClpP/crotonase"/>
    <property type="match status" value="1"/>
</dbReference>
<evidence type="ECO:0000313" key="1">
    <source>
        <dbReference type="EMBL" id="MYH60642.1"/>
    </source>
</evidence>
<reference evidence="1" key="1">
    <citation type="submission" date="2019-09" db="EMBL/GenBank/DDBJ databases">
        <title>Characterisation of the sponge microbiome using genome-centric metagenomics.</title>
        <authorList>
            <person name="Engelberts J.P."/>
            <person name="Robbins S.J."/>
            <person name="De Goeij J.M."/>
            <person name="Aranda M."/>
            <person name="Bell S.C."/>
            <person name="Webster N.S."/>
        </authorList>
    </citation>
    <scope>NUCLEOTIDE SEQUENCE</scope>
    <source>
        <strain evidence="1">SB0675_bin_29</strain>
    </source>
</reference>
<feature type="non-terminal residue" evidence="1">
    <location>
        <position position="85"/>
    </location>
</feature>
<gene>
    <name evidence="1" type="ORF">F4148_02365</name>
</gene>